<accession>A0A6L6VK84</accession>
<gene>
    <name evidence="1" type="ORF">GOZ90_25240</name>
</gene>
<comment type="caution">
    <text evidence="1">The sequence shown here is derived from an EMBL/GenBank/DDBJ whole genome shotgun (WGS) entry which is preliminary data.</text>
</comment>
<dbReference type="AlphaFoldDB" id="A0A6L6VK84"/>
<sequence>MERRRGRHEMLSLKLRSLFRWASLSVALGVVVLHPPSEATAQVVAGHSIGEDRNKLDGFAWQNSFGGYVDGEFKAANGVEVSATSEQSTGKLVRLEAKWDEKGLRQLAYFSDFRFGQTTLANIKKRFGNLGLLPAGGSSVLSTPDGGVTISNFYEISGSKTIATFVTKIGRAELLDLKRRHGADAYAHMETFATLHSMAISDAVYFKNLRGTTSIADVGYSPIAWTPMNSSTDKPKRQMVLSRIKSTQLPVARVYSGPRNPPDLSGQNSTVRSYQDRIAMRMAEDPAFAGEYAVIQIDCGARCSNAYVGNVRTGEVFKLPVGGRNNLDLALRYDLSSRLMTAQWSDPASGECAIQFFSFNDGEWIELLKHEIGDSKGCSTSLSYNLR</sequence>
<dbReference type="Proteomes" id="UP000477951">
    <property type="component" value="Unassembled WGS sequence"/>
</dbReference>
<evidence type="ECO:0000313" key="1">
    <source>
        <dbReference type="EMBL" id="MUZ75966.1"/>
    </source>
</evidence>
<reference evidence="1 2" key="1">
    <citation type="submission" date="2019-12" db="EMBL/GenBank/DDBJ databases">
        <title>Whole-genome sequencing of Allorhizobium vitis.</title>
        <authorList>
            <person name="Gan H.M."/>
            <person name="Szegedi E."/>
            <person name="Burr T."/>
            <person name="Savka M.A."/>
        </authorList>
    </citation>
    <scope>NUCLEOTIDE SEQUENCE [LARGE SCALE GENOMIC DNA]</scope>
    <source>
        <strain evidence="1 2">CG516</strain>
    </source>
</reference>
<name>A0A6L6VK84_AGRVI</name>
<organism evidence="1 2">
    <name type="scientific">Agrobacterium vitis</name>
    <name type="common">Rhizobium vitis</name>
    <dbReference type="NCBI Taxonomy" id="373"/>
    <lineage>
        <taxon>Bacteria</taxon>
        <taxon>Pseudomonadati</taxon>
        <taxon>Pseudomonadota</taxon>
        <taxon>Alphaproteobacteria</taxon>
        <taxon>Hyphomicrobiales</taxon>
        <taxon>Rhizobiaceae</taxon>
        <taxon>Rhizobium/Agrobacterium group</taxon>
        <taxon>Agrobacterium</taxon>
    </lineage>
</organism>
<proteinExistence type="predicted"/>
<dbReference type="EMBL" id="WPHR01000042">
    <property type="protein sequence ID" value="MUZ75966.1"/>
    <property type="molecule type" value="Genomic_DNA"/>
</dbReference>
<protein>
    <submittedName>
        <fullName evidence="1">Uncharacterized protein</fullName>
    </submittedName>
</protein>
<evidence type="ECO:0000313" key="2">
    <source>
        <dbReference type="Proteomes" id="UP000477951"/>
    </source>
</evidence>